<organism evidence="1 2">
    <name type="scientific">Favolaschia claudopus</name>
    <dbReference type="NCBI Taxonomy" id="2862362"/>
    <lineage>
        <taxon>Eukaryota</taxon>
        <taxon>Fungi</taxon>
        <taxon>Dikarya</taxon>
        <taxon>Basidiomycota</taxon>
        <taxon>Agaricomycotina</taxon>
        <taxon>Agaricomycetes</taxon>
        <taxon>Agaricomycetidae</taxon>
        <taxon>Agaricales</taxon>
        <taxon>Marasmiineae</taxon>
        <taxon>Mycenaceae</taxon>
        <taxon>Favolaschia</taxon>
    </lineage>
</organism>
<gene>
    <name evidence="1" type="ORF">R3P38DRAFT_3315471</name>
</gene>
<accession>A0AAW0BLZ4</accession>
<dbReference type="CDD" id="cd09870">
    <property type="entry name" value="PIN_YEN1"/>
    <property type="match status" value="1"/>
</dbReference>
<dbReference type="Gene3D" id="3.40.50.1010">
    <property type="entry name" value="5'-nuclease"/>
    <property type="match status" value="1"/>
</dbReference>
<keyword evidence="2" id="KW-1185">Reference proteome</keyword>
<dbReference type="InterPro" id="IPR029060">
    <property type="entry name" value="PIN-like_dom_sf"/>
</dbReference>
<dbReference type="PANTHER" id="PTHR11081">
    <property type="entry name" value="FLAP ENDONUCLEASE FAMILY MEMBER"/>
    <property type="match status" value="1"/>
</dbReference>
<dbReference type="PRINTS" id="PR00853">
    <property type="entry name" value="XPGRADSUPER"/>
</dbReference>
<dbReference type="InterPro" id="IPR036279">
    <property type="entry name" value="5-3_exonuclease_C_sf"/>
</dbReference>
<dbReference type="Proteomes" id="UP001362999">
    <property type="component" value="Unassembled WGS sequence"/>
</dbReference>
<comment type="caution">
    <text evidence="1">The sequence shown here is derived from an EMBL/GenBank/DDBJ whole genome shotgun (WGS) entry which is preliminary data.</text>
</comment>
<dbReference type="EMBL" id="JAWWNJ010000030">
    <property type="protein sequence ID" value="KAK7027188.1"/>
    <property type="molecule type" value="Genomic_DNA"/>
</dbReference>
<sequence length="486" mass="52630">MYSLRLLDDSAGVANGTFLLWTDLLPQLTYLFRPNTSCRLATLLSHTPFFTYKQKISLHNLAVLTGFIANTTGQRAFRVGTDASSWMCRACALHGNTESPELVALFGRCARLFGLPFIPIFVFDGPLRPSMKRGKIVKGNDHWLTKSFQLMLEGFGFDWITAPSAMSSTGVPCRSDAILTDDSDAFVSGAEMVLQICSEDNRNYSASQYSRLGLTRYDFILIALLAGGDYSDGLDGCGITTAVGLAQAGLGCQLFQGLNGLSYTDSSACLNQWRLALQSDTDMYPALAAKIPDNFPALDIIHLYLHPIVAHGSTPASLSLNSPRLDVLARFAEAHFAWGDSVGILTHFADRLFAGLVVRGLVHAALALDDPHSFPSSFSPPPTIGSIVGDRAHISTGFLAELRLVPQIGPDLLRSALNSIEGRRDAAAGAQAAVSEWINNRLPKARASLHRHVPRGRSANARSRVFTVTHHGQEVLELISDSDGEL</sequence>
<protein>
    <submittedName>
        <fullName evidence="1">PIN domain-like protein</fullName>
    </submittedName>
</protein>
<reference evidence="1 2" key="1">
    <citation type="journal article" date="2024" name="J Genomics">
        <title>Draft genome sequencing and assembly of Favolaschia claudopus CIRM-BRFM 2984 isolated from oak limbs.</title>
        <authorList>
            <person name="Navarro D."/>
            <person name="Drula E."/>
            <person name="Chaduli D."/>
            <person name="Cazenave R."/>
            <person name="Ahrendt S."/>
            <person name="Wang J."/>
            <person name="Lipzen A."/>
            <person name="Daum C."/>
            <person name="Barry K."/>
            <person name="Grigoriev I.V."/>
            <person name="Favel A."/>
            <person name="Rosso M.N."/>
            <person name="Martin F."/>
        </authorList>
    </citation>
    <scope>NUCLEOTIDE SEQUENCE [LARGE SCALE GENOMIC DNA]</scope>
    <source>
        <strain evidence="1 2">CIRM-BRFM 2984</strain>
    </source>
</reference>
<dbReference type="SUPFAM" id="SSF88723">
    <property type="entry name" value="PIN domain-like"/>
    <property type="match status" value="1"/>
</dbReference>
<proteinExistence type="predicted"/>
<dbReference type="GO" id="GO:0006281">
    <property type="term" value="P:DNA repair"/>
    <property type="evidence" value="ECO:0007669"/>
    <property type="project" value="UniProtKB-ARBA"/>
</dbReference>
<dbReference type="PANTHER" id="PTHR11081:SF75">
    <property type="entry name" value="ENDONUCLEASE, PUTATIVE (AFU_ORTHOLOGUE AFUA_3G13260)-RELATED"/>
    <property type="match status" value="1"/>
</dbReference>
<dbReference type="InterPro" id="IPR006084">
    <property type="entry name" value="XPG/Rad2"/>
</dbReference>
<dbReference type="GO" id="GO:0017108">
    <property type="term" value="F:5'-flap endonuclease activity"/>
    <property type="evidence" value="ECO:0007669"/>
    <property type="project" value="TreeGrafter"/>
</dbReference>
<dbReference type="SUPFAM" id="SSF47807">
    <property type="entry name" value="5' to 3' exonuclease, C-terminal subdomain"/>
    <property type="match status" value="1"/>
</dbReference>
<name>A0AAW0BLZ4_9AGAR</name>
<dbReference type="AlphaFoldDB" id="A0AAW0BLZ4"/>
<evidence type="ECO:0000313" key="2">
    <source>
        <dbReference type="Proteomes" id="UP001362999"/>
    </source>
</evidence>
<evidence type="ECO:0000313" key="1">
    <source>
        <dbReference type="EMBL" id="KAK7027188.1"/>
    </source>
</evidence>